<organism evidence="2 3">
    <name type="scientific">Staphylococcus phage vB_SepS_SEP9</name>
    <dbReference type="NCBI Taxonomy" id="1434319"/>
    <lineage>
        <taxon>Viruses</taxon>
        <taxon>Duplodnaviria</taxon>
        <taxon>Heunggongvirae</taxon>
        <taxon>Uroviricota</taxon>
        <taxon>Caudoviricetes</taxon>
        <taxon>Sextaecvirus</taxon>
        <taxon>Sextaecvirus SEP9</taxon>
    </lineage>
</organism>
<evidence type="ECO:0000313" key="3">
    <source>
        <dbReference type="Proteomes" id="UP000019366"/>
    </source>
</evidence>
<dbReference type="RefSeq" id="YP_009007774.1">
    <property type="nucleotide sequence ID" value="NC_023582.1"/>
</dbReference>
<name>W5RVA6_9CAUD</name>
<dbReference type="Pfam" id="PF23864">
    <property type="entry name" value="DUF7222"/>
    <property type="match status" value="1"/>
</dbReference>
<sequence>MQELSNVLKNMELETHGVKNDIINYLLNNSNDSEDIQILLEDINNYGCESGIVNHLIYYTDTVAYFEKHEDEIQEMINNTYSIDLYSMGVEEFDKLMNILNLDSFEDRLNNIGTHEEALKRVAYDNNISIDKADTKDYEEEVFTERYYIATELGIADKNYLAWAIFEYNASVLYDELYEMSLV</sequence>
<reference evidence="2 3" key="1">
    <citation type="journal article" date="2014" name="Res. Microbiol.">
        <title>Characterization of Staphylococcus epidermidis phage vB_SepS_SEP9 - A unique member of the Siphoviridae family.</title>
        <authorList>
            <person name="Melo L.D."/>
            <person name="Sillankorva S."/>
            <person name="Ackermann H.W."/>
            <person name="Kropinski A.M."/>
            <person name="Azeredo J."/>
            <person name="Cerca N."/>
        </authorList>
    </citation>
    <scope>NUCLEOTIDE SEQUENCE [LARGE SCALE GENOMIC DNA]</scope>
</reference>
<keyword evidence="3" id="KW-1185">Reference proteome</keyword>
<proteinExistence type="predicted"/>
<dbReference type="GeneID" id="18504344"/>
<feature type="domain" description="DUF7222" evidence="1">
    <location>
        <begin position="21"/>
        <end position="178"/>
    </location>
</feature>
<evidence type="ECO:0000259" key="1">
    <source>
        <dbReference type="Pfam" id="PF23864"/>
    </source>
</evidence>
<evidence type="ECO:0000313" key="2">
    <source>
        <dbReference type="EMBL" id="AHG24027.1"/>
    </source>
</evidence>
<protein>
    <recommendedName>
        <fullName evidence="1">DUF7222 domain-containing protein</fullName>
    </recommendedName>
</protein>
<dbReference type="KEGG" id="vg:18504344"/>
<gene>
    <name evidence="2" type="ORF">SEP9_104</name>
</gene>
<accession>W5RVA6</accession>
<dbReference type="EMBL" id="KF929199">
    <property type="protein sequence ID" value="AHG24027.1"/>
    <property type="molecule type" value="Genomic_DNA"/>
</dbReference>
<dbReference type="Proteomes" id="UP000019366">
    <property type="component" value="Segment"/>
</dbReference>
<dbReference type="InterPro" id="IPR055646">
    <property type="entry name" value="DUF7222"/>
</dbReference>